<evidence type="ECO:0000256" key="4">
    <source>
        <dbReference type="ARBA" id="ARBA00023242"/>
    </source>
</evidence>
<evidence type="ECO:0000256" key="3">
    <source>
        <dbReference type="ARBA" id="ARBA00023163"/>
    </source>
</evidence>
<dbReference type="PANTHER" id="PTHR33572">
    <property type="entry name" value="SPORE DEVELOPMENT REGULATOR VOSA"/>
    <property type="match status" value="1"/>
</dbReference>
<feature type="compositionally biased region" description="Basic and acidic residues" evidence="5">
    <location>
        <begin position="391"/>
        <end position="408"/>
    </location>
</feature>
<feature type="region of interest" description="Disordered" evidence="5">
    <location>
        <begin position="1"/>
        <end position="43"/>
    </location>
</feature>
<keyword evidence="3" id="KW-0804">Transcription</keyword>
<dbReference type="PANTHER" id="PTHR33572:SF3">
    <property type="entry name" value="VELVET COMPLEX SUBUNIT B"/>
    <property type="match status" value="1"/>
</dbReference>
<evidence type="ECO:0000256" key="5">
    <source>
        <dbReference type="SAM" id="MobiDB-lite"/>
    </source>
</evidence>
<dbReference type="InterPro" id="IPR021740">
    <property type="entry name" value="Velvet"/>
</dbReference>
<dbReference type="GO" id="GO:0005634">
    <property type="term" value="C:nucleus"/>
    <property type="evidence" value="ECO:0007669"/>
    <property type="project" value="UniProtKB-SubCell"/>
</dbReference>
<dbReference type="InterPro" id="IPR038491">
    <property type="entry name" value="Velvet_dom_sf"/>
</dbReference>
<dbReference type="HOGENOM" id="CLU_535294_0_0_1"/>
<keyword evidence="4" id="KW-0539">Nucleus</keyword>
<keyword evidence="2" id="KW-0805">Transcription regulation</keyword>
<proteinExistence type="predicted"/>
<comment type="subcellular location">
    <subcellularLocation>
        <location evidence="1">Nucleus</location>
    </subcellularLocation>
</comment>
<dbReference type="InterPro" id="IPR037525">
    <property type="entry name" value="Velvet_dom"/>
</dbReference>
<feature type="compositionally biased region" description="Low complexity" evidence="5">
    <location>
        <begin position="91"/>
        <end position="102"/>
    </location>
</feature>
<dbReference type="OrthoDB" id="3056235at2759"/>
<evidence type="ECO:0000256" key="1">
    <source>
        <dbReference type="ARBA" id="ARBA00004123"/>
    </source>
</evidence>
<accession>A0A0D0TJZ4</accession>
<protein>
    <recommendedName>
        <fullName evidence="6">Velvet domain-containing protein</fullName>
    </recommendedName>
</protein>
<evidence type="ECO:0000256" key="2">
    <source>
        <dbReference type="ARBA" id="ARBA00023015"/>
    </source>
</evidence>
<evidence type="ECO:0000313" key="7">
    <source>
        <dbReference type="EMBL" id="KIR46747.1"/>
    </source>
</evidence>
<feature type="domain" description="Velvet" evidence="6">
    <location>
        <begin position="272"/>
        <end position="473"/>
    </location>
</feature>
<dbReference type="AlphaFoldDB" id="A0A0D0TJZ4"/>
<feature type="region of interest" description="Disordered" evidence="5">
    <location>
        <begin position="387"/>
        <end position="408"/>
    </location>
</feature>
<reference evidence="7" key="1">
    <citation type="submission" date="2015-01" db="EMBL/GenBank/DDBJ databases">
        <title>The Genome Sequence of Cryptococcus gattii CA1280.</title>
        <authorList>
            <consortium name="The Broad Institute Genomics Platform"/>
            <person name="Cuomo C."/>
            <person name="Litvintseva A."/>
            <person name="Chen Y."/>
            <person name="Heitman J."/>
            <person name="Sun S."/>
            <person name="Springer D."/>
            <person name="Dromer F."/>
            <person name="Young S."/>
            <person name="Zeng Q."/>
            <person name="Gargeya S."/>
            <person name="Abouelleil A."/>
            <person name="Alvarado L."/>
            <person name="Chapman S.B."/>
            <person name="Gainer-Dewar J."/>
            <person name="Goldberg J."/>
            <person name="Griggs A."/>
            <person name="Gujja S."/>
            <person name="Hansen M."/>
            <person name="Howarth C."/>
            <person name="Imamovic A."/>
            <person name="Larimer J."/>
            <person name="Murphy C."/>
            <person name="Naylor J."/>
            <person name="Pearson M."/>
            <person name="Priest M."/>
            <person name="Roberts A."/>
            <person name="Saif S."/>
            <person name="Shea T."/>
            <person name="Sykes S."/>
            <person name="Wortman J."/>
            <person name="Nusbaum C."/>
            <person name="Birren B."/>
        </authorList>
    </citation>
    <scope>NUCLEOTIDE SEQUENCE [LARGE SCALE GENOMIC DNA]</scope>
    <source>
        <strain evidence="7">CA1280</strain>
    </source>
</reference>
<name>A0A0D0TJZ4_CRYGA</name>
<dbReference type="PROSITE" id="PS51821">
    <property type="entry name" value="VELVET"/>
    <property type="match status" value="1"/>
</dbReference>
<organism evidence="7">
    <name type="scientific">Cryptococcus bacillisporus CA1280</name>
    <dbReference type="NCBI Taxonomy" id="1296109"/>
    <lineage>
        <taxon>Eukaryota</taxon>
        <taxon>Fungi</taxon>
        <taxon>Dikarya</taxon>
        <taxon>Basidiomycota</taxon>
        <taxon>Agaricomycotina</taxon>
        <taxon>Tremellomycetes</taxon>
        <taxon>Tremellales</taxon>
        <taxon>Cryptococcaceae</taxon>
        <taxon>Cryptococcus</taxon>
        <taxon>Cryptococcus gattii species complex</taxon>
    </lineage>
</organism>
<feature type="region of interest" description="Disordered" evidence="5">
    <location>
        <begin position="82"/>
        <end position="134"/>
    </location>
</feature>
<dbReference type="EMBL" id="KN847983">
    <property type="protein sequence ID" value="KIR46747.1"/>
    <property type="molecule type" value="Genomic_DNA"/>
</dbReference>
<sequence>MKSQPKTHPRPLLAHADQVPAYDPHDFPARPASHPHHGHTLYTYPQDVDQSYVYKYGYSYPYPSHRQLPLSLPYPTTPSYPISRGAPKYTPNPGTNTTNGINASSYGTRQPPPPPASASELPATGTGNGETSGFQVDYRRVPSREAVRRPRIVLEADEFQRQVRGMRYDLSPHMCLEKKEEMVMLRKGADRKGADHNQVGEICPPPLEAYIVLRPHRVPKIADLDQKKVSDSVGTGKGMGTREKVKEKGIGVGKGEVGVGWDDGVPGDIPTFEKWSYELEIMQSPTRGRALGLHPPSRGFPPLSAPLIVQLIVRDGSGEIIPPSDAVLSRRLVHTVMMVDLVSPDGRESRGVVRVRVREGMDGGTYYRRNLLGGTFRLSSTFRSLPLLSNDNRKGKGKGKGEGKGKGKGEGKNVFIFSEMVVRTPGEYALVVRLLDIAGPPHLGTLTGVTRSLVEVLTEPFTVLQVVLSLLHL</sequence>
<gene>
    <name evidence="7" type="ORF">I312_04238</name>
</gene>
<evidence type="ECO:0000259" key="6">
    <source>
        <dbReference type="PROSITE" id="PS51821"/>
    </source>
</evidence>
<dbReference type="Gene3D" id="2.60.40.3960">
    <property type="entry name" value="Velvet domain"/>
    <property type="match status" value="1"/>
</dbReference>